<protein>
    <submittedName>
        <fullName evidence="2">Uncharacterized protein</fullName>
    </submittedName>
</protein>
<sequence length="420" mass="43325">MIRKKKGYSILEIVLVLGIASGIAYAALSFYRNEKHDAAVRETVQQIRTIFNTADAYLMSAKPDGSVQETYPISMQILKNTLAFPLNLGELREGSEAEVAASTAISTSASKSASTSASLSTSKSASTSASVSASKSISSSISNSVSASQSASVSVSLSTSTSASLSASKSASNSVSTSQSISASTSSSISASQSASISTSKSASTSASVSASTSASLSASKSASTSASLSASQSASLSASKSASVSASTSASVSSSVSASISAGAATKKTVITQSDMEWFLISYTWIAGATLDNEYAGESIAQLIEQYHFKSTGIIGGFLIGGNVISQQPLKYYNSSYNSKVSLPVLLSTSDADDADLMRMLFIMAVGYYQGNYTFVSKPSSLEQAITNILNMTRSQGTIRWYNAGNVTTEAVMAKFIYK</sequence>
<dbReference type="PANTHER" id="PTHR45598:SF1">
    <property type="entry name" value="4FE-4S FERREDOXIN-TYPE DOMAIN-CONTAINING PROTEIN"/>
    <property type="match status" value="1"/>
</dbReference>
<keyword evidence="1" id="KW-0472">Membrane</keyword>
<dbReference type="Proteomes" id="UP001269968">
    <property type="component" value="Unassembled WGS sequence"/>
</dbReference>
<reference evidence="2" key="1">
    <citation type="submission" date="2023-11" db="EMBL/GenBank/DDBJ databases">
        <title>Comparative genomics revealed phylogeny of phytopathogenic Pectobacterium aroidearum based on whole-genome sequencing and function of putative horizontal acquire islands in P. aroidearum PccS1.</title>
        <authorList>
            <person name="Fan J."/>
            <person name="Yang L."/>
        </authorList>
    </citation>
    <scope>NUCLEOTIDE SEQUENCE</scope>
    <source>
        <strain evidence="2">NJAU140</strain>
    </source>
</reference>
<accession>A0AAW9HA06</accession>
<evidence type="ECO:0000313" key="2">
    <source>
        <dbReference type="EMBL" id="MDY4377234.1"/>
    </source>
</evidence>
<evidence type="ECO:0000313" key="3">
    <source>
        <dbReference type="Proteomes" id="UP001269968"/>
    </source>
</evidence>
<name>A0AAW9HA06_9GAMM</name>
<organism evidence="2 3">
    <name type="scientific">Pectobacterium brasiliense</name>
    <dbReference type="NCBI Taxonomy" id="180957"/>
    <lineage>
        <taxon>Bacteria</taxon>
        <taxon>Pseudomonadati</taxon>
        <taxon>Pseudomonadota</taxon>
        <taxon>Gammaproteobacteria</taxon>
        <taxon>Enterobacterales</taxon>
        <taxon>Pectobacteriaceae</taxon>
        <taxon>Pectobacterium</taxon>
    </lineage>
</organism>
<feature type="transmembrane region" description="Helical" evidence="1">
    <location>
        <begin position="7"/>
        <end position="31"/>
    </location>
</feature>
<keyword evidence="1" id="KW-1133">Transmembrane helix</keyword>
<proteinExistence type="predicted"/>
<dbReference type="RefSeq" id="WP_320713853.1">
    <property type="nucleotide sequence ID" value="NZ_JAXHOZ010000023.1"/>
</dbReference>
<dbReference type="EMBL" id="JAXHOZ010000023">
    <property type="protein sequence ID" value="MDY4377234.1"/>
    <property type="molecule type" value="Genomic_DNA"/>
</dbReference>
<dbReference type="AlphaFoldDB" id="A0AAW9HA06"/>
<keyword evidence="1" id="KW-0812">Transmembrane</keyword>
<evidence type="ECO:0000256" key="1">
    <source>
        <dbReference type="SAM" id="Phobius"/>
    </source>
</evidence>
<gene>
    <name evidence="2" type="ORF">SOV92_05165</name>
</gene>
<comment type="caution">
    <text evidence="2">The sequence shown here is derived from an EMBL/GenBank/DDBJ whole genome shotgun (WGS) entry which is preliminary data.</text>
</comment>
<dbReference type="PANTHER" id="PTHR45598">
    <property type="entry name" value="PROTEIN CBG11839-RELATED"/>
    <property type="match status" value="1"/>
</dbReference>